<organism evidence="1 2">
    <name type="scientific">Rangifer tarandus platyrhynchus</name>
    <name type="common">Svalbard reindeer</name>
    <dbReference type="NCBI Taxonomy" id="3082113"/>
    <lineage>
        <taxon>Eukaryota</taxon>
        <taxon>Metazoa</taxon>
        <taxon>Chordata</taxon>
        <taxon>Craniata</taxon>
        <taxon>Vertebrata</taxon>
        <taxon>Euteleostomi</taxon>
        <taxon>Mammalia</taxon>
        <taxon>Eutheria</taxon>
        <taxon>Laurasiatheria</taxon>
        <taxon>Artiodactyla</taxon>
        <taxon>Ruminantia</taxon>
        <taxon>Pecora</taxon>
        <taxon>Cervidae</taxon>
        <taxon>Odocoileinae</taxon>
        <taxon>Rangifer</taxon>
    </lineage>
</organism>
<evidence type="ECO:0000313" key="2">
    <source>
        <dbReference type="Proteomes" id="UP001162501"/>
    </source>
</evidence>
<dbReference type="EMBL" id="OX596116">
    <property type="protein sequence ID" value="CAN0477861.1"/>
    <property type="molecule type" value="Genomic_DNA"/>
</dbReference>
<dbReference type="Proteomes" id="UP001162501">
    <property type="component" value="Chromosome 32"/>
</dbReference>
<reference evidence="1" key="1">
    <citation type="submission" date="2023-05" db="EMBL/GenBank/DDBJ databases">
        <authorList>
            <consortium name="ELIXIR-Norway"/>
        </authorList>
    </citation>
    <scope>NUCLEOTIDE SEQUENCE</scope>
</reference>
<feature type="non-terminal residue" evidence="1">
    <location>
        <position position="95"/>
    </location>
</feature>
<proteinExistence type="predicted"/>
<feature type="non-terminal residue" evidence="1">
    <location>
        <position position="1"/>
    </location>
</feature>
<evidence type="ECO:0000313" key="1">
    <source>
        <dbReference type="EMBL" id="CAN0477861.1"/>
    </source>
</evidence>
<name>A0AC59ZPD6_RANTA</name>
<protein>
    <submittedName>
        <fullName evidence="1">Uncharacterized protein</fullName>
    </submittedName>
</protein>
<reference evidence="1" key="2">
    <citation type="submission" date="2025-03" db="EMBL/GenBank/DDBJ databases">
        <authorList>
            <consortium name="ELIXIR-Norway"/>
            <consortium name="Elixir Norway"/>
        </authorList>
    </citation>
    <scope>NUCLEOTIDE SEQUENCE</scope>
</reference>
<accession>A0AC59ZPD6</accession>
<sequence length="95" mass="9960">MGFLQMPLKFAGQRSLKDAPPRGMLARYENPSVKGSCAHGGRFPKDGVHVALGSRGPSIPRPAPPRPAPPAGARSSPAFPGGAARARRPRSRRPG</sequence>
<gene>
    <name evidence="1" type="ORF">MRATA1EN22A_LOCUS20841</name>
</gene>